<keyword evidence="5" id="KW-0645">Protease</keyword>
<feature type="active site" evidence="3">
    <location>
        <position position="84"/>
    </location>
</feature>
<keyword evidence="1" id="KW-0479">Metal-binding</keyword>
<dbReference type="SUPFAM" id="SSF53187">
    <property type="entry name" value="Zn-dependent exopeptidases"/>
    <property type="match status" value="1"/>
</dbReference>
<dbReference type="GO" id="GO:0004180">
    <property type="term" value="F:carboxypeptidase activity"/>
    <property type="evidence" value="ECO:0007669"/>
    <property type="project" value="UniProtKB-KW"/>
</dbReference>
<dbReference type="InterPro" id="IPR036264">
    <property type="entry name" value="Bact_exopeptidase_dim_dom"/>
</dbReference>
<dbReference type="Pfam" id="PF01546">
    <property type="entry name" value="Peptidase_M20"/>
    <property type="match status" value="1"/>
</dbReference>
<proteinExistence type="predicted"/>
<dbReference type="SUPFAM" id="SSF55031">
    <property type="entry name" value="Bacterial exopeptidase dimerisation domain"/>
    <property type="match status" value="1"/>
</dbReference>
<evidence type="ECO:0000259" key="4">
    <source>
        <dbReference type="Pfam" id="PF07687"/>
    </source>
</evidence>
<protein>
    <submittedName>
        <fullName evidence="5">Carboxypeptidase G2</fullName>
        <ecNumber evidence="5">3.4.17.11</ecNumber>
    </submittedName>
</protein>
<dbReference type="InterPro" id="IPR017150">
    <property type="entry name" value="Pept_M20_glutamate_carboxypep"/>
</dbReference>
<evidence type="ECO:0000256" key="2">
    <source>
        <dbReference type="ARBA" id="ARBA00022801"/>
    </source>
</evidence>
<dbReference type="GO" id="GO:0046872">
    <property type="term" value="F:metal ion binding"/>
    <property type="evidence" value="ECO:0007669"/>
    <property type="project" value="UniProtKB-KW"/>
</dbReference>
<dbReference type="InterPro" id="IPR011650">
    <property type="entry name" value="Peptidase_M20_dimer"/>
</dbReference>
<dbReference type="Pfam" id="PF07687">
    <property type="entry name" value="M20_dimer"/>
    <property type="match status" value="1"/>
</dbReference>
<dbReference type="Gene3D" id="3.30.70.360">
    <property type="match status" value="1"/>
</dbReference>
<evidence type="ECO:0000256" key="3">
    <source>
        <dbReference type="PIRSR" id="PIRSR037238-1"/>
    </source>
</evidence>
<dbReference type="EC" id="3.4.17.11" evidence="5"/>
<organism evidence="5 6">
    <name type="scientific">Thalassoglobus neptunius</name>
    <dbReference type="NCBI Taxonomy" id="1938619"/>
    <lineage>
        <taxon>Bacteria</taxon>
        <taxon>Pseudomonadati</taxon>
        <taxon>Planctomycetota</taxon>
        <taxon>Planctomycetia</taxon>
        <taxon>Planctomycetales</taxon>
        <taxon>Planctomycetaceae</taxon>
        <taxon>Thalassoglobus</taxon>
    </lineage>
</organism>
<dbReference type="PANTHER" id="PTHR43808">
    <property type="entry name" value="ACETYLORNITHINE DEACETYLASE"/>
    <property type="match status" value="1"/>
</dbReference>
<feature type="active site" description="Proton acceptor" evidence="3">
    <location>
        <position position="147"/>
    </location>
</feature>
<evidence type="ECO:0000256" key="1">
    <source>
        <dbReference type="ARBA" id="ARBA00022723"/>
    </source>
</evidence>
<comment type="caution">
    <text evidence="5">The sequence shown here is derived from an EMBL/GenBank/DDBJ whole genome shotgun (WGS) entry which is preliminary data.</text>
</comment>
<dbReference type="Gene3D" id="3.40.630.10">
    <property type="entry name" value="Zn peptidases"/>
    <property type="match status" value="1"/>
</dbReference>
<evidence type="ECO:0000313" key="5">
    <source>
        <dbReference type="EMBL" id="TWT47919.1"/>
    </source>
</evidence>
<reference evidence="5 6" key="1">
    <citation type="submission" date="2019-02" db="EMBL/GenBank/DDBJ databases">
        <title>Deep-cultivation of Planctomycetes and their phenomic and genomic characterization uncovers novel biology.</title>
        <authorList>
            <person name="Wiegand S."/>
            <person name="Jogler M."/>
            <person name="Boedeker C."/>
            <person name="Pinto D."/>
            <person name="Vollmers J."/>
            <person name="Rivas-Marin E."/>
            <person name="Kohn T."/>
            <person name="Peeters S.H."/>
            <person name="Heuer A."/>
            <person name="Rast P."/>
            <person name="Oberbeckmann S."/>
            <person name="Bunk B."/>
            <person name="Jeske O."/>
            <person name="Meyerdierks A."/>
            <person name="Storesund J.E."/>
            <person name="Kallscheuer N."/>
            <person name="Luecker S."/>
            <person name="Lage O.M."/>
            <person name="Pohl T."/>
            <person name="Merkel B.J."/>
            <person name="Hornburger P."/>
            <person name="Mueller R.-W."/>
            <person name="Bruemmer F."/>
            <person name="Labrenz M."/>
            <person name="Spormann A.M."/>
            <person name="Op Den Camp H."/>
            <person name="Overmann J."/>
            <person name="Amann R."/>
            <person name="Jetten M.S.M."/>
            <person name="Mascher T."/>
            <person name="Medema M.H."/>
            <person name="Devos D.P."/>
            <person name="Kaster A.-K."/>
            <person name="Ovreas L."/>
            <person name="Rohde M."/>
            <person name="Galperin M.Y."/>
            <person name="Jogler C."/>
        </authorList>
    </citation>
    <scope>NUCLEOTIDE SEQUENCE [LARGE SCALE GENOMIC DNA]</scope>
    <source>
        <strain evidence="5 6">KOR42</strain>
    </source>
</reference>
<dbReference type="InterPro" id="IPR002933">
    <property type="entry name" value="Peptidase_M20"/>
</dbReference>
<sequence length="395" mass="42836">MIGLVERWAVVNSGTMNSSGVGTVAHLMQHEFAELGVTPELIPVDPVEELNNRGELVAHELGPALSIRCRPEAPRRVLLVIHMDTVYGIESPFQTVRRDDVHLYGPGVADAKGGVAVMLVALQALERHVESSGIRELGWEVLLNPDEEIGSPGSARLLEEASRRNHVGLLFEPALPDGSLAHHRKGSANFHIRCVGVSAHAGRHFEDGRNAVAAAAFIASGIHQLNGDWEGTTLNVARIDGGGPLNMVPSMAVLRFNVRYSKSENEPAIAAALDELQQQASRQFGVDVERFGEFNTPPKTIDDRGQFLFDQIRETAKSLEIDLNWRSTGGVCDGNRLAGWGVPNVDTLGVRGGGIHSTDEFMVLDSLTERATLTAHTLINWTLNSDLWPCPSLPS</sequence>
<keyword evidence="2 5" id="KW-0378">Hydrolase</keyword>
<accession>A0A5C5WCZ5</accession>
<feature type="domain" description="Peptidase M20 dimerisation" evidence="4">
    <location>
        <begin position="183"/>
        <end position="276"/>
    </location>
</feature>
<keyword evidence="6" id="KW-1185">Reference proteome</keyword>
<dbReference type="NCBIfam" id="NF005602">
    <property type="entry name" value="PRK07338.1"/>
    <property type="match status" value="1"/>
</dbReference>
<keyword evidence="5" id="KW-0121">Carboxypeptidase</keyword>
<dbReference type="Proteomes" id="UP000317243">
    <property type="component" value="Unassembled WGS sequence"/>
</dbReference>
<name>A0A5C5WCZ5_9PLAN</name>
<dbReference type="InterPro" id="IPR050072">
    <property type="entry name" value="Peptidase_M20A"/>
</dbReference>
<dbReference type="AlphaFoldDB" id="A0A5C5WCZ5"/>
<dbReference type="EMBL" id="SIHI01000022">
    <property type="protein sequence ID" value="TWT47919.1"/>
    <property type="molecule type" value="Genomic_DNA"/>
</dbReference>
<evidence type="ECO:0000313" key="6">
    <source>
        <dbReference type="Proteomes" id="UP000317243"/>
    </source>
</evidence>
<gene>
    <name evidence="5" type="primary">cpg2_2</name>
    <name evidence="5" type="ORF">KOR42_41170</name>
</gene>
<dbReference type="PIRSF" id="PIRSF037238">
    <property type="entry name" value="Carboxypeptidase_G2"/>
    <property type="match status" value="1"/>
</dbReference>
<dbReference type="PANTHER" id="PTHR43808:SF9">
    <property type="entry name" value="BLL0789 PROTEIN"/>
    <property type="match status" value="1"/>
</dbReference>